<dbReference type="InterPro" id="IPR021448">
    <property type="entry name" value="DUF3098"/>
</dbReference>
<dbReference type="EMBL" id="UINC01162247">
    <property type="protein sequence ID" value="SVD61898.1"/>
    <property type="molecule type" value="Genomic_DNA"/>
</dbReference>
<feature type="transmembrane region" description="Helical" evidence="1">
    <location>
        <begin position="27"/>
        <end position="47"/>
    </location>
</feature>
<keyword evidence="1" id="KW-1133">Transmembrane helix</keyword>
<keyword evidence="1" id="KW-0812">Transmembrane</keyword>
<proteinExistence type="predicted"/>
<evidence type="ECO:0000256" key="1">
    <source>
        <dbReference type="SAM" id="Phobius"/>
    </source>
</evidence>
<evidence type="ECO:0008006" key="3">
    <source>
        <dbReference type="Google" id="ProtNLM"/>
    </source>
</evidence>
<name>A0A382WUG9_9ZZZZ</name>
<evidence type="ECO:0000313" key="2">
    <source>
        <dbReference type="EMBL" id="SVD61898.1"/>
    </source>
</evidence>
<dbReference type="AlphaFoldDB" id="A0A382WUG9"/>
<keyword evidence="1" id="KW-0472">Membrane</keyword>
<organism evidence="2">
    <name type="scientific">marine metagenome</name>
    <dbReference type="NCBI Taxonomy" id="408172"/>
    <lineage>
        <taxon>unclassified sequences</taxon>
        <taxon>metagenomes</taxon>
        <taxon>ecological metagenomes</taxon>
    </lineage>
</organism>
<accession>A0A382WUG9</accession>
<feature type="transmembrane region" description="Helical" evidence="1">
    <location>
        <begin position="59"/>
        <end position="78"/>
    </location>
</feature>
<reference evidence="2" key="1">
    <citation type="submission" date="2018-05" db="EMBL/GenBank/DDBJ databases">
        <authorList>
            <person name="Lanie J.A."/>
            <person name="Ng W.-L."/>
            <person name="Kazmierczak K.M."/>
            <person name="Andrzejewski T.M."/>
            <person name="Davidsen T.M."/>
            <person name="Wayne K.J."/>
            <person name="Tettelin H."/>
            <person name="Glass J.I."/>
            <person name="Rusch D."/>
            <person name="Podicherti R."/>
            <person name="Tsui H.-C.T."/>
            <person name="Winkler M.E."/>
        </authorList>
    </citation>
    <scope>NUCLEOTIDE SEQUENCE</scope>
</reference>
<dbReference type="Pfam" id="PF11297">
    <property type="entry name" value="DUF3098"/>
    <property type="match status" value="1"/>
</dbReference>
<protein>
    <recommendedName>
        <fullName evidence="3">DUF3098 domain-containing protein</fullName>
    </recommendedName>
</protein>
<sequence>MTLILLALNKGKKDNKPLFHSWSFGKINYQIFIIGLFVIILGYIIMATGETKSVQSVKVAPLILILGYCVFIPAAILVKPKNKA</sequence>
<gene>
    <name evidence="2" type="ORF">METZ01_LOCUS414752</name>
</gene>